<dbReference type="Gene3D" id="3.30.2310.20">
    <property type="entry name" value="RelE-like"/>
    <property type="match status" value="1"/>
</dbReference>
<keyword evidence="2" id="KW-1185">Reference proteome</keyword>
<reference evidence="1 2" key="1">
    <citation type="journal article" date="2015" name="Stand. Genomic Sci.">
        <title>Genomic Encyclopedia of Bacterial and Archaeal Type Strains, Phase III: the genomes of soil and plant-associated and newly described type strains.</title>
        <authorList>
            <person name="Whitman W.B."/>
            <person name="Woyke T."/>
            <person name="Klenk H.P."/>
            <person name="Zhou Y."/>
            <person name="Lilburn T.G."/>
            <person name="Beck B.J."/>
            <person name="De Vos P."/>
            <person name="Vandamme P."/>
            <person name="Eisen J.A."/>
            <person name="Garrity G."/>
            <person name="Hugenholtz P."/>
            <person name="Kyrpides N.C."/>
        </authorList>
    </citation>
    <scope>NUCLEOTIDE SEQUENCE [LARGE SCALE GENOMIC DNA]</scope>
    <source>
        <strain evidence="1 2">CGMCC 1.7748</strain>
    </source>
</reference>
<dbReference type="RefSeq" id="WP_145072452.1">
    <property type="nucleotide sequence ID" value="NZ_JACIIY010000002.1"/>
</dbReference>
<comment type="caution">
    <text evidence="1">The sequence shown here is derived from an EMBL/GenBank/DDBJ whole genome shotgun (WGS) entry which is preliminary data.</text>
</comment>
<evidence type="ECO:0000313" key="2">
    <source>
        <dbReference type="Proteomes" id="UP000316624"/>
    </source>
</evidence>
<dbReference type="PANTHER" id="PTHR40266">
    <property type="entry name" value="TOXIN HIGB-1"/>
    <property type="match status" value="1"/>
</dbReference>
<sequence length="95" mass="11021">MEIESINHKALRSLYLEGKEKGLIEPLRLKKMLSFITLAASLDELQVPPNYKLHQLTGDRAGTWSMWVTRNWRMTFQINDDGAIIEMDLEDYHGS</sequence>
<protein>
    <submittedName>
        <fullName evidence="1">Proteic killer suppression protein</fullName>
    </submittedName>
</protein>
<evidence type="ECO:0000313" key="1">
    <source>
        <dbReference type="EMBL" id="TWH95272.1"/>
    </source>
</evidence>
<dbReference type="AlphaFoldDB" id="A0A562KIR1"/>
<dbReference type="Pfam" id="PF05015">
    <property type="entry name" value="HigB-like_toxin"/>
    <property type="match status" value="1"/>
</dbReference>
<gene>
    <name evidence="1" type="ORF">IQ35_01528</name>
</gene>
<name>A0A562KIR1_SPHWJ</name>
<dbReference type="SUPFAM" id="SSF143011">
    <property type="entry name" value="RelE-like"/>
    <property type="match status" value="1"/>
</dbReference>
<proteinExistence type="predicted"/>
<organism evidence="1 2">
    <name type="scientific">Sphingobium wenxiniae (strain DSM 21828 / CGMCC 1.7748 / JZ-1)</name>
    <dbReference type="NCBI Taxonomy" id="595605"/>
    <lineage>
        <taxon>Bacteria</taxon>
        <taxon>Pseudomonadati</taxon>
        <taxon>Pseudomonadota</taxon>
        <taxon>Alphaproteobacteria</taxon>
        <taxon>Sphingomonadales</taxon>
        <taxon>Sphingomonadaceae</taxon>
        <taxon>Sphingobium</taxon>
    </lineage>
</organism>
<dbReference type="EMBL" id="VLKK01000004">
    <property type="protein sequence ID" value="TWH95272.1"/>
    <property type="molecule type" value="Genomic_DNA"/>
</dbReference>
<dbReference type="Proteomes" id="UP000316624">
    <property type="component" value="Unassembled WGS sequence"/>
</dbReference>
<dbReference type="InterPro" id="IPR007711">
    <property type="entry name" value="HigB-1"/>
</dbReference>
<dbReference type="PANTHER" id="PTHR40266:SF2">
    <property type="entry name" value="TOXIN HIGB-1"/>
    <property type="match status" value="1"/>
</dbReference>
<accession>A0A562KIR1</accession>
<dbReference type="InterPro" id="IPR035093">
    <property type="entry name" value="RelE/ParE_toxin_dom_sf"/>
</dbReference>